<sequence>MTTQSRPAFIYFIAAFASGGLLAAMTHMNGLVAHYGNPLFASFVAHGAGTIAAIIFLGLIFAFSGKRRPAGTAPRLKAPWWAYLGGISGAATVILASLSVNSPLALSGTIALGLAGQVIFSLAADRWGLFGLPARKLDLRDFLTVALILGGSVAVILAGGPA</sequence>
<dbReference type="Proteomes" id="UP000318801">
    <property type="component" value="Unassembled WGS sequence"/>
</dbReference>
<evidence type="ECO:0000313" key="3">
    <source>
        <dbReference type="Proteomes" id="UP000318801"/>
    </source>
</evidence>
<dbReference type="OrthoDB" id="4244824at2"/>
<reference evidence="2 3" key="1">
    <citation type="submission" date="2019-06" db="EMBL/GenBank/DDBJ databases">
        <authorList>
            <person name="Li M."/>
        </authorList>
    </citation>
    <scope>NUCLEOTIDE SEQUENCE [LARGE SCALE GENOMIC DNA]</scope>
    <source>
        <strain evidence="2 3">BGMRC2036</strain>
    </source>
</reference>
<evidence type="ECO:0000256" key="1">
    <source>
        <dbReference type="SAM" id="Phobius"/>
    </source>
</evidence>
<dbReference type="EMBL" id="VHLG01000002">
    <property type="protein sequence ID" value="TPW32602.1"/>
    <property type="molecule type" value="Genomic_DNA"/>
</dbReference>
<proteinExistence type="predicted"/>
<feature type="transmembrane region" description="Helical" evidence="1">
    <location>
        <begin position="39"/>
        <end position="60"/>
    </location>
</feature>
<protein>
    <submittedName>
        <fullName evidence="2">EamA-like transporter family protein</fullName>
    </submittedName>
</protein>
<keyword evidence="1" id="KW-1133">Transmembrane helix</keyword>
<gene>
    <name evidence="2" type="ORF">FJU08_06325</name>
</gene>
<dbReference type="RefSeq" id="WP_141148110.1">
    <property type="nucleotide sequence ID" value="NZ_VHLG01000002.1"/>
</dbReference>
<dbReference type="Pfam" id="PF04657">
    <property type="entry name" value="DMT_YdcZ"/>
    <property type="match status" value="1"/>
</dbReference>
<feature type="transmembrane region" description="Helical" evidence="1">
    <location>
        <begin position="142"/>
        <end position="160"/>
    </location>
</feature>
<dbReference type="PANTHER" id="PTHR34821">
    <property type="entry name" value="INNER MEMBRANE PROTEIN YDCZ"/>
    <property type="match status" value="1"/>
</dbReference>
<dbReference type="PANTHER" id="PTHR34821:SF2">
    <property type="entry name" value="INNER MEMBRANE PROTEIN YDCZ"/>
    <property type="match status" value="1"/>
</dbReference>
<keyword evidence="1" id="KW-0472">Membrane</keyword>
<dbReference type="InterPro" id="IPR006750">
    <property type="entry name" value="YdcZ"/>
</dbReference>
<feature type="transmembrane region" description="Helical" evidence="1">
    <location>
        <begin position="80"/>
        <end position="98"/>
    </location>
</feature>
<evidence type="ECO:0000313" key="2">
    <source>
        <dbReference type="EMBL" id="TPW32602.1"/>
    </source>
</evidence>
<comment type="caution">
    <text evidence="2">The sequence shown here is derived from an EMBL/GenBank/DDBJ whole genome shotgun (WGS) entry which is preliminary data.</text>
</comment>
<keyword evidence="3" id="KW-1185">Reference proteome</keyword>
<accession>A0A506UDT3</accession>
<organism evidence="2 3">
    <name type="scientific">Martelella alba</name>
    <dbReference type="NCBI Taxonomy" id="2590451"/>
    <lineage>
        <taxon>Bacteria</taxon>
        <taxon>Pseudomonadati</taxon>
        <taxon>Pseudomonadota</taxon>
        <taxon>Alphaproteobacteria</taxon>
        <taxon>Hyphomicrobiales</taxon>
        <taxon>Aurantimonadaceae</taxon>
        <taxon>Martelella</taxon>
    </lineage>
</organism>
<name>A0A506UDT3_9HYPH</name>
<keyword evidence="1" id="KW-0812">Transmembrane</keyword>
<dbReference type="AlphaFoldDB" id="A0A506UDT3"/>
<dbReference type="GO" id="GO:0005886">
    <property type="term" value="C:plasma membrane"/>
    <property type="evidence" value="ECO:0007669"/>
    <property type="project" value="TreeGrafter"/>
</dbReference>
<feature type="transmembrane region" description="Helical" evidence="1">
    <location>
        <begin position="104"/>
        <end position="122"/>
    </location>
</feature>